<feature type="domain" description="Cytochrome c" evidence="7">
    <location>
        <begin position="139"/>
        <end position="271"/>
    </location>
</feature>
<organism evidence="8 9">
    <name type="scientific">Enhygromyxa salina</name>
    <dbReference type="NCBI Taxonomy" id="215803"/>
    <lineage>
        <taxon>Bacteria</taxon>
        <taxon>Pseudomonadati</taxon>
        <taxon>Myxococcota</taxon>
        <taxon>Polyangia</taxon>
        <taxon>Nannocystales</taxon>
        <taxon>Nannocystaceae</taxon>
        <taxon>Enhygromyxa</taxon>
    </lineage>
</organism>
<evidence type="ECO:0000256" key="3">
    <source>
        <dbReference type="ARBA" id="ARBA00022723"/>
    </source>
</evidence>
<keyword evidence="3 6" id="KW-0479">Metal-binding</keyword>
<dbReference type="SUPFAM" id="SSF46626">
    <property type="entry name" value="Cytochrome c"/>
    <property type="match status" value="2"/>
</dbReference>
<keyword evidence="2 6" id="KW-0349">Heme</keyword>
<dbReference type="Gene3D" id="1.10.760.10">
    <property type="entry name" value="Cytochrome c-like domain"/>
    <property type="match status" value="2"/>
</dbReference>
<keyword evidence="5 6" id="KW-0408">Iron</keyword>
<dbReference type="GO" id="GO:0030313">
    <property type="term" value="C:cell envelope"/>
    <property type="evidence" value="ECO:0007669"/>
    <property type="project" value="UniProtKB-SubCell"/>
</dbReference>
<evidence type="ECO:0000256" key="4">
    <source>
        <dbReference type="ARBA" id="ARBA00023002"/>
    </source>
</evidence>
<proteinExistence type="predicted"/>
<dbReference type="PROSITE" id="PS51007">
    <property type="entry name" value="CYTC"/>
    <property type="match status" value="1"/>
</dbReference>
<dbReference type="EMBL" id="PVNK01000025">
    <property type="protein sequence ID" value="PRQ04777.1"/>
    <property type="molecule type" value="Genomic_DNA"/>
</dbReference>
<sequence length="316" mass="34473">MFWDGRVELDPRGQLHTPAGPDLLPGLDDPLAAQAMFPVLDRQEMRGQLGDLTIFNEPNELAELPDDAPQAIWAALMQRLGAIEAYVTLFAAAYPQRSFDQLSFADAANAIAAYEREAFSFPNAPWDDYLAGDLTAISDAAKLGAILFYGPAGCAQCHAGPLLTDHQFHSTGVPQLGPGRGVSAPFDHGRELVTDDPADRFAFRTPSLRNIEVSAPYMHDGALIDFERVLVHYASPTTSIEDFDPSDLHPELVDTVQQDEQHIAEIVSTLSDQLVLEPNFVGLSNIREFLETLTDPAVFSLPDIRPDTVPSGLEPP</sequence>
<dbReference type="InterPro" id="IPR036909">
    <property type="entry name" value="Cyt_c-like_dom_sf"/>
</dbReference>
<dbReference type="GO" id="GO:0004130">
    <property type="term" value="F:cytochrome-c peroxidase activity"/>
    <property type="evidence" value="ECO:0007669"/>
    <property type="project" value="UniProtKB-EC"/>
</dbReference>
<evidence type="ECO:0000256" key="1">
    <source>
        <dbReference type="ARBA" id="ARBA00004196"/>
    </source>
</evidence>
<dbReference type="GO" id="GO:0009055">
    <property type="term" value="F:electron transfer activity"/>
    <property type="evidence" value="ECO:0007669"/>
    <property type="project" value="InterPro"/>
</dbReference>
<comment type="subcellular location">
    <subcellularLocation>
        <location evidence="1">Cell envelope</location>
    </subcellularLocation>
</comment>
<comment type="caution">
    <text evidence="8">The sequence shown here is derived from an EMBL/GenBank/DDBJ whole genome shotgun (WGS) entry which is preliminary data.</text>
</comment>
<keyword evidence="8" id="KW-0575">Peroxidase</keyword>
<keyword evidence="9" id="KW-1185">Reference proteome</keyword>
<evidence type="ECO:0000256" key="2">
    <source>
        <dbReference type="ARBA" id="ARBA00022617"/>
    </source>
</evidence>
<dbReference type="InterPro" id="IPR009056">
    <property type="entry name" value="Cyt_c-like_dom"/>
</dbReference>
<gene>
    <name evidence="8" type="primary">ccp</name>
    <name evidence="8" type="ORF">ENSA5_05420</name>
</gene>
<accession>A0A2S9YI34</accession>
<dbReference type="GO" id="GO:0046872">
    <property type="term" value="F:metal ion binding"/>
    <property type="evidence" value="ECO:0007669"/>
    <property type="project" value="UniProtKB-KW"/>
</dbReference>
<dbReference type="InterPro" id="IPR051395">
    <property type="entry name" value="Cytochrome_c_Peroxidase/MauG"/>
</dbReference>
<dbReference type="PANTHER" id="PTHR30600">
    <property type="entry name" value="CYTOCHROME C PEROXIDASE-RELATED"/>
    <property type="match status" value="1"/>
</dbReference>
<dbReference type="GO" id="GO:0020037">
    <property type="term" value="F:heme binding"/>
    <property type="evidence" value="ECO:0007669"/>
    <property type="project" value="InterPro"/>
</dbReference>
<dbReference type="EC" id="1.11.1.5" evidence="8"/>
<reference evidence="8 9" key="1">
    <citation type="submission" date="2018-03" db="EMBL/GenBank/DDBJ databases">
        <title>Draft Genome Sequences of the Obligatory Marine Myxobacteria Enhygromyxa salina SWB005.</title>
        <authorList>
            <person name="Poehlein A."/>
            <person name="Moghaddam J.A."/>
            <person name="Harms H."/>
            <person name="Alanjari M."/>
            <person name="Koenig G.M."/>
            <person name="Daniel R."/>
            <person name="Schaeberle T.F."/>
        </authorList>
    </citation>
    <scope>NUCLEOTIDE SEQUENCE [LARGE SCALE GENOMIC DNA]</scope>
    <source>
        <strain evidence="8 9">SWB005</strain>
    </source>
</reference>
<protein>
    <submittedName>
        <fullName evidence="8">Cytochrome c551 peroxidase</fullName>
        <ecNumber evidence="8">1.11.1.5</ecNumber>
    </submittedName>
</protein>
<dbReference type="InterPro" id="IPR004852">
    <property type="entry name" value="Di-haem_cyt_c_peroxidsae"/>
</dbReference>
<evidence type="ECO:0000259" key="7">
    <source>
        <dbReference type="PROSITE" id="PS51007"/>
    </source>
</evidence>
<evidence type="ECO:0000256" key="5">
    <source>
        <dbReference type="ARBA" id="ARBA00023004"/>
    </source>
</evidence>
<evidence type="ECO:0000313" key="9">
    <source>
        <dbReference type="Proteomes" id="UP000237968"/>
    </source>
</evidence>
<evidence type="ECO:0000256" key="6">
    <source>
        <dbReference type="PROSITE-ProRule" id="PRU00433"/>
    </source>
</evidence>
<keyword evidence="4 8" id="KW-0560">Oxidoreductase</keyword>
<name>A0A2S9YI34_9BACT</name>
<dbReference type="Proteomes" id="UP000237968">
    <property type="component" value="Unassembled WGS sequence"/>
</dbReference>
<dbReference type="Pfam" id="PF03150">
    <property type="entry name" value="CCP_MauG"/>
    <property type="match status" value="1"/>
</dbReference>
<evidence type="ECO:0000313" key="8">
    <source>
        <dbReference type="EMBL" id="PRQ04777.1"/>
    </source>
</evidence>
<dbReference type="AlphaFoldDB" id="A0A2S9YI34"/>